<comment type="caution">
    <text evidence="2">The sequence shown here is derived from an EMBL/GenBank/DDBJ whole genome shotgun (WGS) entry which is preliminary data.</text>
</comment>
<proteinExistence type="predicted"/>
<dbReference type="AlphaFoldDB" id="A0A9D2AEX1"/>
<dbReference type="EMBL" id="DXFX01000009">
    <property type="protein sequence ID" value="HIX07016.1"/>
    <property type="molecule type" value="Genomic_DNA"/>
</dbReference>
<dbReference type="InterPro" id="IPR002035">
    <property type="entry name" value="VWF_A"/>
</dbReference>
<evidence type="ECO:0000313" key="3">
    <source>
        <dbReference type="Proteomes" id="UP000824204"/>
    </source>
</evidence>
<sequence>MSKYLGEDDLILNTSSRIPVCLCIDTSASMRRVIDGTGRDTGETEFVDGKLWRIVEGGKNLLDNMNEGLEAFYKAINSNEQAKLSCELAVVTFDDEARVLEDFGTLDKKRPVRISETGDNTALGEGISLALKLLETRKREYRKNGVDYYQPWLVIFTDGDASDSVAEARQKIRSLEEEKKLTVFTFALSDDVNMKALGELSRRRPISLKTDKLEEFFEWLGKSVSTVSMSQVGEKLKLDTSGMDDWAEI</sequence>
<name>A0A9D2AEX1_9FIRM</name>
<dbReference type="PIRSF" id="PIRSF020634">
    <property type="entry name" value="TerY_vWA"/>
    <property type="match status" value="1"/>
</dbReference>
<dbReference type="Proteomes" id="UP000824204">
    <property type="component" value="Unassembled WGS sequence"/>
</dbReference>
<reference evidence="2" key="2">
    <citation type="submission" date="2021-04" db="EMBL/GenBank/DDBJ databases">
        <authorList>
            <person name="Gilroy R."/>
        </authorList>
    </citation>
    <scope>NUCLEOTIDE SEQUENCE</scope>
    <source>
        <strain evidence="2">811</strain>
    </source>
</reference>
<organism evidence="2 3">
    <name type="scientific">Candidatus Borkfalkia faecipullorum</name>
    <dbReference type="NCBI Taxonomy" id="2838510"/>
    <lineage>
        <taxon>Bacteria</taxon>
        <taxon>Bacillati</taxon>
        <taxon>Bacillota</taxon>
        <taxon>Clostridia</taxon>
        <taxon>Christensenellales</taxon>
        <taxon>Christensenellaceae</taxon>
        <taxon>Candidatus Borkfalkia</taxon>
    </lineage>
</organism>
<dbReference type="SUPFAM" id="SSF53300">
    <property type="entry name" value="vWA-like"/>
    <property type="match status" value="1"/>
</dbReference>
<gene>
    <name evidence="2" type="ORF">H9741_00905</name>
</gene>
<dbReference type="Gene3D" id="3.40.50.410">
    <property type="entry name" value="von Willebrand factor, type A domain"/>
    <property type="match status" value="1"/>
</dbReference>
<accession>A0A9D2AEX1</accession>
<feature type="domain" description="VWFA" evidence="1">
    <location>
        <begin position="19"/>
        <end position="227"/>
    </location>
</feature>
<dbReference type="PROSITE" id="PS50234">
    <property type="entry name" value="VWFA"/>
    <property type="match status" value="1"/>
</dbReference>
<dbReference type="InterPro" id="IPR011392">
    <property type="entry name" value="Tellurite-R_TerY"/>
</dbReference>
<reference evidence="2" key="1">
    <citation type="journal article" date="2021" name="PeerJ">
        <title>Extensive microbial diversity within the chicken gut microbiome revealed by metagenomics and culture.</title>
        <authorList>
            <person name="Gilroy R."/>
            <person name="Ravi A."/>
            <person name="Getino M."/>
            <person name="Pursley I."/>
            <person name="Horton D.L."/>
            <person name="Alikhan N.F."/>
            <person name="Baker D."/>
            <person name="Gharbi K."/>
            <person name="Hall N."/>
            <person name="Watson M."/>
            <person name="Adriaenssens E.M."/>
            <person name="Foster-Nyarko E."/>
            <person name="Jarju S."/>
            <person name="Secka A."/>
            <person name="Antonio M."/>
            <person name="Oren A."/>
            <person name="Chaudhuri R.R."/>
            <person name="La Ragione R."/>
            <person name="Hildebrand F."/>
            <person name="Pallen M.J."/>
        </authorList>
    </citation>
    <scope>NUCLEOTIDE SEQUENCE</scope>
    <source>
        <strain evidence="2">811</strain>
    </source>
</reference>
<dbReference type="Pfam" id="PF00092">
    <property type="entry name" value="VWA"/>
    <property type="match status" value="1"/>
</dbReference>
<evidence type="ECO:0000259" key="1">
    <source>
        <dbReference type="PROSITE" id="PS50234"/>
    </source>
</evidence>
<protein>
    <submittedName>
        <fullName evidence="2">VWA domain-containing protein</fullName>
    </submittedName>
</protein>
<dbReference type="InterPro" id="IPR036465">
    <property type="entry name" value="vWFA_dom_sf"/>
</dbReference>
<evidence type="ECO:0000313" key="2">
    <source>
        <dbReference type="EMBL" id="HIX07016.1"/>
    </source>
</evidence>
<dbReference type="SMART" id="SM00327">
    <property type="entry name" value="VWA"/>
    <property type="match status" value="1"/>
</dbReference>